<evidence type="ECO:0000256" key="9">
    <source>
        <dbReference type="ARBA" id="ARBA00023163"/>
    </source>
</evidence>
<feature type="domain" description="KOW" evidence="15">
    <location>
        <begin position="414"/>
        <end position="438"/>
    </location>
</feature>
<dbReference type="GO" id="GO:0006357">
    <property type="term" value="P:regulation of transcription by RNA polymerase II"/>
    <property type="evidence" value="ECO:0007669"/>
    <property type="project" value="InterPro"/>
</dbReference>
<dbReference type="EMBL" id="QEAN01000229">
    <property type="protein sequence ID" value="TPX42541.1"/>
    <property type="molecule type" value="Genomic_DNA"/>
</dbReference>
<feature type="compositionally biased region" description="Acidic residues" evidence="13">
    <location>
        <begin position="73"/>
        <end position="102"/>
    </location>
</feature>
<dbReference type="GO" id="GO:0032784">
    <property type="term" value="P:regulation of DNA-templated transcription elongation"/>
    <property type="evidence" value="ECO:0007669"/>
    <property type="project" value="InterPro"/>
</dbReference>
<evidence type="ECO:0000256" key="6">
    <source>
        <dbReference type="ARBA" id="ARBA00022737"/>
    </source>
</evidence>
<dbReference type="InterPro" id="IPR014722">
    <property type="entry name" value="Rib_uL2_dom2"/>
</dbReference>
<evidence type="ECO:0000256" key="13">
    <source>
        <dbReference type="SAM" id="MobiDB-lite"/>
    </source>
</evidence>
<dbReference type="CDD" id="cd06081">
    <property type="entry name" value="KOW_Spt5_1"/>
    <property type="match status" value="1"/>
</dbReference>
<dbReference type="Pfam" id="PF23291">
    <property type="entry name" value="KOW4_SPT5"/>
    <property type="match status" value="1"/>
</dbReference>
<evidence type="ECO:0000256" key="11">
    <source>
        <dbReference type="ARBA" id="ARBA00024691"/>
    </source>
</evidence>
<feature type="domain" description="KOW" evidence="15">
    <location>
        <begin position="682"/>
        <end position="709"/>
    </location>
</feature>
<keyword evidence="4" id="KW-0678">Repressor</keyword>
<dbReference type="GO" id="GO:0003729">
    <property type="term" value="F:mRNA binding"/>
    <property type="evidence" value="ECO:0007669"/>
    <property type="project" value="TreeGrafter"/>
</dbReference>
<dbReference type="CDD" id="cd09888">
    <property type="entry name" value="NGN_Euk"/>
    <property type="match status" value="1"/>
</dbReference>
<dbReference type="Pfam" id="PF23042">
    <property type="entry name" value="KOW1_SPT5"/>
    <property type="match status" value="1"/>
</dbReference>
<feature type="domain" description="KOW" evidence="15">
    <location>
        <begin position="462"/>
        <end position="489"/>
    </location>
</feature>
<dbReference type="Pfam" id="PF23290">
    <property type="entry name" value="KOW5_SPT5"/>
    <property type="match status" value="1"/>
</dbReference>
<dbReference type="InterPro" id="IPR057936">
    <property type="entry name" value="KOWx_Spt5"/>
</dbReference>
<feature type="region of interest" description="Disordered" evidence="13">
    <location>
        <begin position="296"/>
        <end position="327"/>
    </location>
</feature>
<protein>
    <recommendedName>
        <fullName evidence="3 12">Transcription elongation factor SPT5</fullName>
    </recommendedName>
</protein>
<dbReference type="SMART" id="SM01104">
    <property type="entry name" value="CTD"/>
    <property type="match status" value="1"/>
</dbReference>
<dbReference type="InterPro" id="IPR039659">
    <property type="entry name" value="SPT5"/>
</dbReference>
<gene>
    <name evidence="17" type="ORF">SeMB42_g05087</name>
</gene>
<dbReference type="FunFam" id="3.30.70.940:FF:000005">
    <property type="entry name" value="Transcription elongation factor SPT5"/>
    <property type="match status" value="1"/>
</dbReference>
<dbReference type="InterPro" id="IPR005824">
    <property type="entry name" value="KOW"/>
</dbReference>
<dbReference type="InterPro" id="IPR022581">
    <property type="entry name" value="Spt5_N"/>
</dbReference>
<dbReference type="InterPro" id="IPR039385">
    <property type="entry name" value="NGN_Euk"/>
</dbReference>
<dbReference type="Pfam" id="PF11942">
    <property type="entry name" value="Spt5_N"/>
    <property type="match status" value="1"/>
</dbReference>
<dbReference type="InterPro" id="IPR008991">
    <property type="entry name" value="Translation_prot_SH3-like_sf"/>
</dbReference>
<dbReference type="CDD" id="cd06084">
    <property type="entry name" value="KOW_Spt5_4"/>
    <property type="match status" value="1"/>
</dbReference>
<dbReference type="GO" id="GO:0006368">
    <property type="term" value="P:transcription elongation by RNA polymerase II"/>
    <property type="evidence" value="ECO:0007669"/>
    <property type="project" value="TreeGrafter"/>
</dbReference>
<evidence type="ECO:0000256" key="2">
    <source>
        <dbReference type="ARBA" id="ARBA00006956"/>
    </source>
</evidence>
<comment type="caution">
    <text evidence="17">The sequence shown here is derived from an EMBL/GenBank/DDBJ whole genome shotgun (WGS) entry which is preliminary data.</text>
</comment>
<comment type="function">
    <text evidence="11 12">The SPT4-SPT5 complex mediates both activation and inhibition of transcription elongation, and plays a role in pre-mRNA processing. This complex seems to be important for the stability of the RNA polymerase II elongation machinery on the chromatin template but not for the inherent ability of this machinery to translocate down the gene.</text>
</comment>
<evidence type="ECO:0000256" key="5">
    <source>
        <dbReference type="ARBA" id="ARBA00022553"/>
    </source>
</evidence>
<dbReference type="AlphaFoldDB" id="A0A507CU37"/>
<name>A0A507CU37_9FUNG</name>
<dbReference type="InterPro" id="IPR036735">
    <property type="entry name" value="NGN_dom_sf"/>
</dbReference>
<evidence type="ECO:0000259" key="15">
    <source>
        <dbReference type="SMART" id="SM00739"/>
    </source>
</evidence>
<evidence type="ECO:0000259" key="14">
    <source>
        <dbReference type="SMART" id="SM00738"/>
    </source>
</evidence>
<dbReference type="Gene3D" id="3.30.70.940">
    <property type="entry name" value="NusG, N-terminal domain"/>
    <property type="match status" value="1"/>
</dbReference>
<feature type="compositionally biased region" description="Polar residues" evidence="13">
    <location>
        <begin position="885"/>
        <end position="908"/>
    </location>
</feature>
<dbReference type="CDD" id="cd06083">
    <property type="entry name" value="KOW_Spt5_3"/>
    <property type="match status" value="1"/>
</dbReference>
<keyword evidence="9 12" id="KW-0804">Transcription</keyword>
<dbReference type="Gene3D" id="2.30.30.30">
    <property type="match status" value="2"/>
</dbReference>
<dbReference type="InterPro" id="IPR017071">
    <property type="entry name" value="TF_Spt5_eukaryote"/>
</dbReference>
<comment type="similarity">
    <text evidence="2 12">Belongs to the SPT5 family.</text>
</comment>
<dbReference type="GO" id="GO:0032044">
    <property type="term" value="C:DSIF complex"/>
    <property type="evidence" value="ECO:0007669"/>
    <property type="project" value="TreeGrafter"/>
</dbReference>
<dbReference type="SMART" id="SM00739">
    <property type="entry name" value="KOW"/>
    <property type="match status" value="5"/>
</dbReference>
<feature type="domain" description="KOW" evidence="15">
    <location>
        <begin position="1031"/>
        <end position="1061"/>
    </location>
</feature>
<dbReference type="PANTHER" id="PTHR11125">
    <property type="entry name" value="SUPPRESSOR OF TY 5"/>
    <property type="match status" value="1"/>
</dbReference>
<dbReference type="Proteomes" id="UP000317494">
    <property type="component" value="Unassembled WGS sequence"/>
</dbReference>
<dbReference type="Pfam" id="PF23287">
    <property type="entry name" value="KOW7_SPT5"/>
    <property type="match status" value="1"/>
</dbReference>
<reference evidence="17 18" key="1">
    <citation type="journal article" date="2019" name="Sci. Rep.">
        <title>Comparative genomics of chytrid fungi reveal insights into the obligate biotrophic and pathogenic lifestyle of Synchytrium endobioticum.</title>
        <authorList>
            <person name="van de Vossenberg B.T.L.H."/>
            <person name="Warris S."/>
            <person name="Nguyen H.D.T."/>
            <person name="van Gent-Pelzer M.P.E."/>
            <person name="Joly D.L."/>
            <person name="van de Geest H.C."/>
            <person name="Bonants P.J.M."/>
            <person name="Smith D.S."/>
            <person name="Levesque C.A."/>
            <person name="van der Lee T.A.J."/>
        </authorList>
    </citation>
    <scope>NUCLEOTIDE SEQUENCE [LARGE SCALE GENOMIC DNA]</scope>
    <source>
        <strain evidence="17 18">MB42</strain>
    </source>
</reference>
<dbReference type="Pfam" id="PF23037">
    <property type="entry name" value="KOWx_SPT5"/>
    <property type="match status" value="1"/>
</dbReference>
<dbReference type="PANTHER" id="PTHR11125:SF7">
    <property type="entry name" value="TRANSCRIPTION ELONGATION FACTOR SPT5"/>
    <property type="match status" value="1"/>
</dbReference>
<evidence type="ECO:0000256" key="12">
    <source>
        <dbReference type="PIRNR" id="PIRNR036945"/>
    </source>
</evidence>
<dbReference type="InterPro" id="IPR041973">
    <property type="entry name" value="KOW_Spt5_1"/>
</dbReference>
<evidence type="ECO:0000256" key="3">
    <source>
        <dbReference type="ARBA" id="ARBA00020181"/>
    </source>
</evidence>
<keyword evidence="7" id="KW-0805">Transcription regulation</keyword>
<feature type="region of interest" description="Disordered" evidence="13">
    <location>
        <begin position="728"/>
        <end position="869"/>
    </location>
</feature>
<keyword evidence="5" id="KW-0597">Phosphoprotein</keyword>
<dbReference type="STRING" id="286115.A0A507CU37"/>
<keyword evidence="18" id="KW-1185">Reference proteome</keyword>
<dbReference type="InterPro" id="IPR005100">
    <property type="entry name" value="NGN-domain"/>
</dbReference>
<dbReference type="SMART" id="SM00738">
    <property type="entry name" value="NGN"/>
    <property type="match status" value="1"/>
</dbReference>
<dbReference type="Pfam" id="PF12815">
    <property type="entry name" value="CTD"/>
    <property type="match status" value="1"/>
</dbReference>
<dbReference type="VEuPathDB" id="FungiDB:SeMB42_g05087"/>
<evidence type="ECO:0000313" key="17">
    <source>
        <dbReference type="EMBL" id="TPX42541.1"/>
    </source>
</evidence>
<evidence type="ECO:0000313" key="18">
    <source>
        <dbReference type="Proteomes" id="UP000317494"/>
    </source>
</evidence>
<evidence type="ECO:0000256" key="7">
    <source>
        <dbReference type="ARBA" id="ARBA00023015"/>
    </source>
</evidence>
<dbReference type="InterPro" id="IPR041976">
    <property type="entry name" value="KOW_Spt5_3"/>
</dbReference>
<dbReference type="PIRSF" id="PIRSF036945">
    <property type="entry name" value="Spt5"/>
    <property type="match status" value="1"/>
</dbReference>
<evidence type="ECO:0000256" key="10">
    <source>
        <dbReference type="ARBA" id="ARBA00023242"/>
    </source>
</evidence>
<evidence type="ECO:0000256" key="1">
    <source>
        <dbReference type="ARBA" id="ARBA00004123"/>
    </source>
</evidence>
<keyword evidence="6" id="KW-0677">Repeat</keyword>
<dbReference type="Pfam" id="PF03439">
    <property type="entry name" value="Spt5-NGN"/>
    <property type="match status" value="1"/>
</dbReference>
<feature type="compositionally biased region" description="Polar residues" evidence="13">
    <location>
        <begin position="744"/>
        <end position="755"/>
    </location>
</feature>
<dbReference type="InterPro" id="IPR006645">
    <property type="entry name" value="NGN-like_dom"/>
</dbReference>
<feature type="domain" description="Spt5 C-terminal" evidence="16">
    <location>
        <begin position="769"/>
        <end position="909"/>
    </location>
</feature>
<dbReference type="InterPro" id="IPR024945">
    <property type="entry name" value="Spt5_C_dom"/>
</dbReference>
<evidence type="ECO:0000256" key="4">
    <source>
        <dbReference type="ARBA" id="ARBA00022491"/>
    </source>
</evidence>
<dbReference type="InterPro" id="IPR057934">
    <property type="entry name" value="KOW_Spt5_7"/>
</dbReference>
<evidence type="ECO:0000256" key="8">
    <source>
        <dbReference type="ARBA" id="ARBA00023159"/>
    </source>
</evidence>
<keyword evidence="10 12" id="KW-0539">Nucleus</keyword>
<accession>A0A507CU37</accession>
<dbReference type="InterPro" id="IPR041978">
    <property type="entry name" value="KOW_Spt5_5"/>
</dbReference>
<feature type="compositionally biased region" description="Acidic residues" evidence="13">
    <location>
        <begin position="27"/>
        <end position="56"/>
    </location>
</feature>
<feature type="region of interest" description="Disordered" evidence="13">
    <location>
        <begin position="1"/>
        <end position="107"/>
    </location>
</feature>
<comment type="subcellular location">
    <subcellularLocation>
        <location evidence="1 12">Nucleus</location>
    </subcellularLocation>
</comment>
<feature type="region of interest" description="Disordered" evidence="13">
    <location>
        <begin position="884"/>
        <end position="925"/>
    </location>
</feature>
<feature type="domain" description="NusG-like N-terminal" evidence="14">
    <location>
        <begin position="167"/>
        <end position="256"/>
    </location>
</feature>
<keyword evidence="8" id="KW-0010">Activator</keyword>
<organism evidence="17 18">
    <name type="scientific">Synchytrium endobioticum</name>
    <dbReference type="NCBI Taxonomy" id="286115"/>
    <lineage>
        <taxon>Eukaryota</taxon>
        <taxon>Fungi</taxon>
        <taxon>Fungi incertae sedis</taxon>
        <taxon>Chytridiomycota</taxon>
        <taxon>Chytridiomycota incertae sedis</taxon>
        <taxon>Chytridiomycetes</taxon>
        <taxon>Synchytriales</taxon>
        <taxon>Synchytriaceae</taxon>
        <taxon>Synchytrium</taxon>
    </lineage>
</organism>
<proteinExistence type="inferred from homology"/>
<feature type="compositionally biased region" description="Polar residues" evidence="13">
    <location>
        <begin position="1"/>
        <end position="12"/>
    </location>
</feature>
<dbReference type="InterPro" id="IPR041977">
    <property type="entry name" value="KOW_Spt5_4"/>
</dbReference>
<feature type="compositionally biased region" description="Basic and acidic residues" evidence="13">
    <location>
        <begin position="300"/>
        <end position="324"/>
    </location>
</feature>
<dbReference type="SUPFAM" id="SSF50104">
    <property type="entry name" value="Translation proteins SH3-like domain"/>
    <property type="match status" value="1"/>
</dbReference>
<feature type="domain" description="KOW" evidence="15">
    <location>
        <begin position="261"/>
        <end position="288"/>
    </location>
</feature>
<sequence length="1085" mass="119005">MSSQFRPQVQESSRPHSTRAQILSTMPDDDIDLVEDLEREEYDDDDEEEEEEYDDDQPVRKKTRLNPFIDVEAAVEDEDEDDDIEEDDEPDGPIVDEEGFDEEANKDYLSDRIHREVERNRRRMEDEDAEKVAEALNERYRTAYIAGAYRGDTEHIPQQMLMPDIRDPKLYLLKCIPGKERDIVWNIMRKYMDFMTTTTPLSITSAFAKDNLKGYFYIEADKEAHVRAAIDGLRGVYGSKISMVPPNEMVPSLTIKTTHKEFEPGSWVRVRVGKYKGDLARIEAVEGPESLYLRLVPRVDPPKEKEPAKSKEDKKTGDKKDDAKRKKPIAARGPQKLFIINDVDRRTVSRIDNGNYVVGRDTFSQDGFLLRSFRVQQLDTDNINPTLDEIAMFNVKDYSKELKSLPDYLNTVADFSVGETVVVKNGGYKARVVSIERDSVRLQPLNESGTSILLNPADISKHFSPGDHVKVVNGIHKDETGLIVNVKDQIVNILSDLNLNQFEVLMKDLKLASETRTTASLSGGKYDIHDLVDLPSGDVAIIVGIDKDWVTVMNQWGAVSGVKPAQISVKRTSKNAVTNDSKGNPIRSADQIEIVDRSQQSGKRAAVLHVFRSLLFCHSRELPEHGGIFVTKASSTISTKHGSMNGGGFGGQPFGAQPAANRGGTNGPPAAPFFAVPRARKNAFVDRTVRIVRGAYKGYMATIMDVNPPKVRLKLHTNNKIVNCNVKEVQNPDDTSKTLGDDTPCNTGSSSTRLTPSYGAPSTPFDPFGGRTPAYGGSRTPAYGGRTPGYNPGESGRTPAWQPGSRTPGYVDGGKTPAWDAGSNTPGYRDGGEGSRTPAPAWDAGSTPRVYDEDQGHRTGGASTYVGGTDRASESRFEAQLAGMVSQNTESPWTGASASPYPSGNPYTPHTAGNYPSINSVPGTALSPLPNPDTPSQIPASPYTHATPAGIPVTPGPVGSVDAETAREVNWASENLEVVFDSSNTRSFANGQYGDQRAVIISTEMSNCTVRLLETNEVINNIPVEFLHPVRPERKDAVKILASNDGDVVGSIGQLLSIDAADGVVKTRDGQMKIIPIRDLAKYVS</sequence>
<evidence type="ECO:0000259" key="16">
    <source>
        <dbReference type="SMART" id="SM01104"/>
    </source>
</evidence>